<evidence type="ECO:0000313" key="1">
    <source>
        <dbReference type="EMBL" id="MFC7095894.1"/>
    </source>
</evidence>
<dbReference type="RefSeq" id="WP_276239877.1">
    <property type="nucleotide sequence ID" value="NZ_CP119991.1"/>
</dbReference>
<sequence>MNERLVDELVKQKTPSWWGEREALSEDYFEEIGFEEPLPEHLQFHIHPLMGSEINWVNFFPSDTADRFRSEDEVSDVLSVIADRTSERIYSAIETEIDSDRLANSLSKYGPPSTTEGKLKGILWHKIVTQLSGIVDLEKVNKEVRELEEPRVDPTRESTEFFVVCQNEKNFLDIEVYTIEDQTEFFNNTYGDETLMFNKIQDSNIQPHIVAENVAFEVEGPSWYQSEPPEESIIYTHTDQRNRIEFHEIEDATVFGESWGDIDQMRQKLDAFDSEYIGSSSIDWWVPTGIYY</sequence>
<protein>
    <submittedName>
        <fullName evidence="1">Uncharacterized protein</fullName>
    </submittedName>
</protein>
<dbReference type="Proteomes" id="UP001596388">
    <property type="component" value="Unassembled WGS sequence"/>
</dbReference>
<accession>A0ABD5WQP7</accession>
<keyword evidence="2" id="KW-1185">Reference proteome</keyword>
<reference evidence="1 2" key="1">
    <citation type="journal article" date="2019" name="Int. J. Syst. Evol. Microbiol.">
        <title>The Global Catalogue of Microorganisms (GCM) 10K type strain sequencing project: providing services to taxonomists for standard genome sequencing and annotation.</title>
        <authorList>
            <consortium name="The Broad Institute Genomics Platform"/>
            <consortium name="The Broad Institute Genome Sequencing Center for Infectious Disease"/>
            <person name="Wu L."/>
            <person name="Ma J."/>
        </authorList>
    </citation>
    <scope>NUCLEOTIDE SEQUENCE [LARGE SCALE GENOMIC DNA]</scope>
    <source>
        <strain evidence="1 2">DT55</strain>
    </source>
</reference>
<proteinExistence type="predicted"/>
<dbReference type="GeneID" id="79271872"/>
<dbReference type="AlphaFoldDB" id="A0ABD5WQP7"/>
<gene>
    <name evidence="1" type="ORF">ACFQKD_01120</name>
</gene>
<comment type="caution">
    <text evidence="1">The sequence shown here is derived from an EMBL/GenBank/DDBJ whole genome shotgun (WGS) entry which is preliminary data.</text>
</comment>
<organism evidence="1 2">
    <name type="scientific">Halobaculum marinum</name>
    <dbReference type="NCBI Taxonomy" id="3031996"/>
    <lineage>
        <taxon>Archaea</taxon>
        <taxon>Methanobacteriati</taxon>
        <taxon>Methanobacteriota</taxon>
        <taxon>Stenosarchaea group</taxon>
        <taxon>Halobacteria</taxon>
        <taxon>Halobacteriales</taxon>
        <taxon>Haloferacaceae</taxon>
        <taxon>Halobaculum</taxon>
    </lineage>
</organism>
<evidence type="ECO:0000313" key="2">
    <source>
        <dbReference type="Proteomes" id="UP001596388"/>
    </source>
</evidence>
<dbReference type="EMBL" id="JBHTAG010000001">
    <property type="protein sequence ID" value="MFC7095894.1"/>
    <property type="molecule type" value="Genomic_DNA"/>
</dbReference>
<name>A0ABD5WQP7_9EURY</name>